<dbReference type="InterPro" id="IPR053888">
    <property type="entry name" value="MRM3-like_sub_bind"/>
</dbReference>
<feature type="non-terminal residue" evidence="2">
    <location>
        <position position="69"/>
    </location>
</feature>
<reference evidence="2" key="1">
    <citation type="submission" date="2018-05" db="EMBL/GenBank/DDBJ databases">
        <authorList>
            <person name="Lanie J.A."/>
            <person name="Ng W.-L."/>
            <person name="Kazmierczak K.M."/>
            <person name="Andrzejewski T.M."/>
            <person name="Davidsen T.M."/>
            <person name="Wayne K.J."/>
            <person name="Tettelin H."/>
            <person name="Glass J.I."/>
            <person name="Rusch D."/>
            <person name="Podicherti R."/>
            <person name="Tsui H.-C.T."/>
            <person name="Winkler M.E."/>
        </authorList>
    </citation>
    <scope>NUCLEOTIDE SEQUENCE</scope>
</reference>
<dbReference type="AlphaFoldDB" id="A0A382UVX3"/>
<accession>A0A382UVX3</accession>
<dbReference type="EMBL" id="UINC01147211">
    <property type="protein sequence ID" value="SVD38399.1"/>
    <property type="molecule type" value="Genomic_DNA"/>
</dbReference>
<dbReference type="SUPFAM" id="SSF55315">
    <property type="entry name" value="L30e-like"/>
    <property type="match status" value="1"/>
</dbReference>
<dbReference type="Gene3D" id="3.30.1330.30">
    <property type="match status" value="1"/>
</dbReference>
<gene>
    <name evidence="2" type="ORF">METZ01_LOCUS391253</name>
</gene>
<organism evidence="2">
    <name type="scientific">marine metagenome</name>
    <dbReference type="NCBI Taxonomy" id="408172"/>
    <lineage>
        <taxon>unclassified sequences</taxon>
        <taxon>metagenomes</taxon>
        <taxon>ecological metagenomes</taxon>
    </lineage>
</organism>
<feature type="non-terminal residue" evidence="2">
    <location>
        <position position="1"/>
    </location>
</feature>
<evidence type="ECO:0000313" key="2">
    <source>
        <dbReference type="EMBL" id="SVD38399.1"/>
    </source>
</evidence>
<dbReference type="Pfam" id="PF22435">
    <property type="entry name" value="MRM3-like_sub_bind"/>
    <property type="match status" value="1"/>
</dbReference>
<protein>
    <recommendedName>
        <fullName evidence="1">MRM3-like substrate binding domain-containing protein</fullName>
    </recommendedName>
</protein>
<name>A0A382UVX3_9ZZZZ</name>
<sequence>VVEELGGSNPRLRRIRRLARDRSYRWTEARYVVEGPTLVGEAMAAGLDVEQVLVPVSAASHDLVAAAQS</sequence>
<dbReference type="InterPro" id="IPR029064">
    <property type="entry name" value="Ribosomal_eL30-like_sf"/>
</dbReference>
<evidence type="ECO:0000259" key="1">
    <source>
        <dbReference type="Pfam" id="PF22435"/>
    </source>
</evidence>
<feature type="domain" description="MRM3-like substrate binding" evidence="1">
    <location>
        <begin position="9"/>
        <end position="60"/>
    </location>
</feature>
<proteinExistence type="predicted"/>